<reference evidence="1 2" key="1">
    <citation type="submission" date="2020-08" db="EMBL/GenBank/DDBJ databases">
        <title>Sequencing the genomes of 1000 actinobacteria strains.</title>
        <authorList>
            <person name="Klenk H.-P."/>
        </authorList>
    </citation>
    <scope>NUCLEOTIDE SEQUENCE [LARGE SCALE GENOMIC DNA]</scope>
    <source>
        <strain evidence="1 2">DSM 41654</strain>
    </source>
</reference>
<sequence>MRVGITGYQGLSDLTELLVRGELWRLVTGYGPYELVGVTALRPGPETWFAQAVREHGGKVEIIVPAGAGPLPDTELVREATAVHRLAPVSAGGLGDDLGRALVGMVDELIAVWDGTPGGEPAEIAALTRKAGLWVHEVWPTGSERPSTL</sequence>
<gene>
    <name evidence="1" type="ORF">FHR34_004569</name>
</gene>
<evidence type="ECO:0000313" key="1">
    <source>
        <dbReference type="EMBL" id="MBB4925576.1"/>
    </source>
</evidence>
<evidence type="ECO:0000313" key="2">
    <source>
        <dbReference type="Proteomes" id="UP000540506"/>
    </source>
</evidence>
<dbReference type="Proteomes" id="UP000540506">
    <property type="component" value="Unassembled WGS sequence"/>
</dbReference>
<dbReference type="RefSeq" id="WP_184937879.1">
    <property type="nucleotide sequence ID" value="NZ_JACHJV010000001.1"/>
</dbReference>
<accession>A0A7W7VWL7</accession>
<dbReference type="EMBL" id="JACHJV010000001">
    <property type="protein sequence ID" value="MBB4925576.1"/>
    <property type="molecule type" value="Genomic_DNA"/>
</dbReference>
<protein>
    <submittedName>
        <fullName evidence="1">Uncharacterized protein</fullName>
    </submittedName>
</protein>
<comment type="caution">
    <text evidence="1">The sequence shown here is derived from an EMBL/GenBank/DDBJ whole genome shotgun (WGS) entry which is preliminary data.</text>
</comment>
<keyword evidence="2" id="KW-1185">Reference proteome</keyword>
<name>A0A7W7VWL7_KITKI</name>
<dbReference type="AlphaFoldDB" id="A0A7W7VWL7"/>
<organism evidence="1 2">
    <name type="scientific">Kitasatospora kifunensis</name>
    <name type="common">Streptomyces kifunensis</name>
    <dbReference type="NCBI Taxonomy" id="58351"/>
    <lineage>
        <taxon>Bacteria</taxon>
        <taxon>Bacillati</taxon>
        <taxon>Actinomycetota</taxon>
        <taxon>Actinomycetes</taxon>
        <taxon>Kitasatosporales</taxon>
        <taxon>Streptomycetaceae</taxon>
        <taxon>Kitasatospora</taxon>
    </lineage>
</organism>
<proteinExistence type="predicted"/>